<dbReference type="InterPro" id="IPR009057">
    <property type="entry name" value="Homeodomain-like_sf"/>
</dbReference>
<gene>
    <name evidence="7" type="ORF">FFV09_05750</name>
</gene>
<dbReference type="Gene3D" id="1.10.10.60">
    <property type="entry name" value="Homeodomain-like"/>
    <property type="match status" value="1"/>
</dbReference>
<evidence type="ECO:0000313" key="7">
    <source>
        <dbReference type="EMBL" id="QDH20402.1"/>
    </source>
</evidence>
<feature type="compositionally biased region" description="Basic and acidic residues" evidence="5">
    <location>
        <begin position="224"/>
        <end position="243"/>
    </location>
</feature>
<evidence type="ECO:0000256" key="1">
    <source>
        <dbReference type="ARBA" id="ARBA00023015"/>
    </source>
</evidence>
<feature type="region of interest" description="Disordered" evidence="5">
    <location>
        <begin position="210"/>
        <end position="287"/>
    </location>
</feature>
<evidence type="ECO:0000256" key="3">
    <source>
        <dbReference type="ARBA" id="ARBA00023163"/>
    </source>
</evidence>
<feature type="compositionally biased region" description="Basic and acidic residues" evidence="5">
    <location>
        <begin position="250"/>
        <end position="263"/>
    </location>
</feature>
<keyword evidence="1" id="KW-0805">Transcription regulation</keyword>
<dbReference type="GO" id="GO:0003700">
    <property type="term" value="F:DNA-binding transcription factor activity"/>
    <property type="evidence" value="ECO:0007669"/>
    <property type="project" value="TreeGrafter"/>
</dbReference>
<keyword evidence="2 4" id="KW-0238">DNA-binding</keyword>
<dbReference type="AlphaFoldDB" id="A0A4Y6URV6"/>
<reference evidence="7 8" key="1">
    <citation type="submission" date="2019-06" db="EMBL/GenBank/DDBJ databases">
        <title>Saccharibacillus brassicae sp. nov., an endophytic bacterium isolated from Chinese cabbage seeds (Brassica pekinensis).</title>
        <authorList>
            <person name="Jiang L."/>
            <person name="Lee J."/>
            <person name="Kim S.W."/>
        </authorList>
    </citation>
    <scope>NUCLEOTIDE SEQUENCE [LARGE SCALE GENOMIC DNA]</scope>
    <source>
        <strain evidence="8">KCTC 43072 / ATSA2</strain>
    </source>
</reference>
<proteinExistence type="predicted"/>
<evidence type="ECO:0000256" key="2">
    <source>
        <dbReference type="ARBA" id="ARBA00023125"/>
    </source>
</evidence>
<dbReference type="PANTHER" id="PTHR30055:SF234">
    <property type="entry name" value="HTH-TYPE TRANSCRIPTIONAL REGULATOR BETI"/>
    <property type="match status" value="1"/>
</dbReference>
<dbReference type="InterPro" id="IPR050109">
    <property type="entry name" value="HTH-type_TetR-like_transc_reg"/>
</dbReference>
<accession>A0A4Y6URV6</accession>
<name>A0A4Y6URV6_SACBS</name>
<evidence type="ECO:0000259" key="6">
    <source>
        <dbReference type="PROSITE" id="PS50977"/>
    </source>
</evidence>
<dbReference type="PROSITE" id="PS50977">
    <property type="entry name" value="HTH_TETR_2"/>
    <property type="match status" value="1"/>
</dbReference>
<evidence type="ECO:0000313" key="8">
    <source>
        <dbReference type="Proteomes" id="UP000316968"/>
    </source>
</evidence>
<dbReference type="OrthoDB" id="9789566at2"/>
<feature type="domain" description="HTH tetR-type" evidence="6">
    <location>
        <begin position="6"/>
        <end position="66"/>
    </location>
</feature>
<dbReference type="KEGG" id="saca:FFV09_05750"/>
<dbReference type="PANTHER" id="PTHR30055">
    <property type="entry name" value="HTH-TYPE TRANSCRIPTIONAL REGULATOR RUTR"/>
    <property type="match status" value="1"/>
</dbReference>
<dbReference type="SUPFAM" id="SSF48498">
    <property type="entry name" value="Tetracyclin repressor-like, C-terminal domain"/>
    <property type="match status" value="1"/>
</dbReference>
<protein>
    <submittedName>
        <fullName evidence="7">TetR/AcrR family transcriptional regulator</fullName>
    </submittedName>
</protein>
<keyword evidence="3" id="KW-0804">Transcription</keyword>
<dbReference type="SUPFAM" id="SSF46689">
    <property type="entry name" value="Homeodomain-like"/>
    <property type="match status" value="1"/>
</dbReference>
<dbReference type="EMBL" id="CP041217">
    <property type="protein sequence ID" value="QDH20402.1"/>
    <property type="molecule type" value="Genomic_DNA"/>
</dbReference>
<dbReference type="GO" id="GO:0000976">
    <property type="term" value="F:transcription cis-regulatory region binding"/>
    <property type="evidence" value="ECO:0007669"/>
    <property type="project" value="TreeGrafter"/>
</dbReference>
<dbReference type="Pfam" id="PF00440">
    <property type="entry name" value="TetR_N"/>
    <property type="match status" value="1"/>
</dbReference>
<organism evidence="7 8">
    <name type="scientific">Saccharibacillus brassicae</name>
    <dbReference type="NCBI Taxonomy" id="2583377"/>
    <lineage>
        <taxon>Bacteria</taxon>
        <taxon>Bacillati</taxon>
        <taxon>Bacillota</taxon>
        <taxon>Bacilli</taxon>
        <taxon>Bacillales</taxon>
        <taxon>Paenibacillaceae</taxon>
        <taxon>Saccharibacillus</taxon>
    </lineage>
</organism>
<evidence type="ECO:0000256" key="4">
    <source>
        <dbReference type="PROSITE-ProRule" id="PRU00335"/>
    </source>
</evidence>
<sequence length="287" mass="31569">MGIKEDHVKKRIVQAAKKLTAQKGFEATTVREICAEAGANLSLVSYYYGGKEHVYEAVLDAFIPIAEASRVLGEMDLDPVEGLCTMVREIVLFRSADPEISRIIHQEMVLQTPRTALVQQRVLPAWKLIRGFLEQGREQGDFHFRSLDMTMVQLLGSVLFGDNRSGLSAIMQEEFPDAQSQVEDMLTFILRGIGYAGEVRFAAGPILNRLPSEEDSCEGADPGEANRGEGEADPGKAKADRGGNTESESESDKHTGMEADKEANTAAQVQSVSKEERRPAAKPKREE</sequence>
<dbReference type="InterPro" id="IPR001647">
    <property type="entry name" value="HTH_TetR"/>
</dbReference>
<dbReference type="Proteomes" id="UP000316968">
    <property type="component" value="Chromosome"/>
</dbReference>
<keyword evidence="8" id="KW-1185">Reference proteome</keyword>
<dbReference type="RefSeq" id="WP_141446884.1">
    <property type="nucleotide sequence ID" value="NZ_CP041217.1"/>
</dbReference>
<dbReference type="Gene3D" id="1.10.357.10">
    <property type="entry name" value="Tetracycline Repressor, domain 2"/>
    <property type="match status" value="1"/>
</dbReference>
<dbReference type="InterPro" id="IPR036271">
    <property type="entry name" value="Tet_transcr_reg_TetR-rel_C_sf"/>
</dbReference>
<evidence type="ECO:0000256" key="5">
    <source>
        <dbReference type="SAM" id="MobiDB-lite"/>
    </source>
</evidence>
<feature type="DNA-binding region" description="H-T-H motif" evidence="4">
    <location>
        <begin position="29"/>
        <end position="48"/>
    </location>
</feature>
<feature type="compositionally biased region" description="Basic and acidic residues" evidence="5">
    <location>
        <begin position="273"/>
        <end position="287"/>
    </location>
</feature>